<proteinExistence type="predicted"/>
<sequence>MARTGPDRPEARPGPDEIWAIFGPASKWPEIDPKIMKPGLGQGSGHSGPARWPGLGHATTPLNRRQTHRRKTLLPDSDFYFSFCLRSVPAPPLAISTPLSRDFCSR</sequence>
<name>A0ABU6R174_9FABA</name>
<organism evidence="2 3">
    <name type="scientific">Stylosanthes scabra</name>
    <dbReference type="NCBI Taxonomy" id="79078"/>
    <lineage>
        <taxon>Eukaryota</taxon>
        <taxon>Viridiplantae</taxon>
        <taxon>Streptophyta</taxon>
        <taxon>Embryophyta</taxon>
        <taxon>Tracheophyta</taxon>
        <taxon>Spermatophyta</taxon>
        <taxon>Magnoliopsida</taxon>
        <taxon>eudicotyledons</taxon>
        <taxon>Gunneridae</taxon>
        <taxon>Pentapetalae</taxon>
        <taxon>rosids</taxon>
        <taxon>fabids</taxon>
        <taxon>Fabales</taxon>
        <taxon>Fabaceae</taxon>
        <taxon>Papilionoideae</taxon>
        <taxon>50 kb inversion clade</taxon>
        <taxon>dalbergioids sensu lato</taxon>
        <taxon>Dalbergieae</taxon>
        <taxon>Pterocarpus clade</taxon>
        <taxon>Stylosanthes</taxon>
    </lineage>
</organism>
<feature type="region of interest" description="Disordered" evidence="1">
    <location>
        <begin position="28"/>
        <end position="69"/>
    </location>
</feature>
<accession>A0ABU6R174</accession>
<gene>
    <name evidence="2" type="ORF">PIB30_000101</name>
</gene>
<dbReference type="Proteomes" id="UP001341840">
    <property type="component" value="Unassembled WGS sequence"/>
</dbReference>
<evidence type="ECO:0000313" key="2">
    <source>
        <dbReference type="EMBL" id="MED6118119.1"/>
    </source>
</evidence>
<comment type="caution">
    <text evidence="2">The sequence shown here is derived from an EMBL/GenBank/DDBJ whole genome shotgun (WGS) entry which is preliminary data.</text>
</comment>
<reference evidence="2 3" key="1">
    <citation type="journal article" date="2023" name="Plants (Basel)">
        <title>Bridging the Gap: Combining Genomics and Transcriptomics Approaches to Understand Stylosanthes scabra, an Orphan Legume from the Brazilian Caatinga.</title>
        <authorList>
            <person name="Ferreira-Neto J.R.C."/>
            <person name="da Silva M.D."/>
            <person name="Binneck E."/>
            <person name="de Melo N.F."/>
            <person name="da Silva R.H."/>
            <person name="de Melo A.L.T.M."/>
            <person name="Pandolfi V."/>
            <person name="Bustamante F.O."/>
            <person name="Brasileiro-Vidal A.C."/>
            <person name="Benko-Iseppon A.M."/>
        </authorList>
    </citation>
    <scope>NUCLEOTIDE SEQUENCE [LARGE SCALE GENOMIC DNA]</scope>
    <source>
        <tissue evidence="2">Leaves</tissue>
    </source>
</reference>
<dbReference type="EMBL" id="JASCZI010030209">
    <property type="protein sequence ID" value="MED6118119.1"/>
    <property type="molecule type" value="Genomic_DNA"/>
</dbReference>
<evidence type="ECO:0000313" key="3">
    <source>
        <dbReference type="Proteomes" id="UP001341840"/>
    </source>
</evidence>
<keyword evidence="3" id="KW-1185">Reference proteome</keyword>
<evidence type="ECO:0000256" key="1">
    <source>
        <dbReference type="SAM" id="MobiDB-lite"/>
    </source>
</evidence>
<protein>
    <submittedName>
        <fullName evidence="2">Uncharacterized protein</fullName>
    </submittedName>
</protein>